<dbReference type="Proteomes" id="UP000002039">
    <property type="component" value="Unassembled WGS sequence"/>
</dbReference>
<keyword evidence="2" id="KW-1185">Reference proteome</keyword>
<dbReference type="GeneID" id="69031986"/>
<dbReference type="RefSeq" id="XP_045281196.1">
    <property type="nucleotide sequence ID" value="XM_045426253.1"/>
</dbReference>
<accession>A0ABX2VWA9</accession>
<protein>
    <submittedName>
        <fullName evidence="1">Uncharacterized protein</fullName>
    </submittedName>
</protein>
<gene>
    <name evidence="1" type="ORF">BDCG_17094</name>
</gene>
<reference evidence="2" key="2">
    <citation type="journal article" date="2015" name="PLoS Genet.">
        <title>The dynamic genome and transcriptome of the human fungal pathogen Blastomyces and close relative Emmonsia.</title>
        <authorList>
            <person name="Munoz J.F."/>
            <person name="Gauthier G.M."/>
            <person name="Desjardins C.A."/>
            <person name="Gallo J.E."/>
            <person name="Holder J."/>
            <person name="Sullivan T.D."/>
            <person name="Marty A.J."/>
            <person name="Carmen J.C."/>
            <person name="Chen Z."/>
            <person name="Ding L."/>
            <person name="Gujja S."/>
            <person name="Magrini V."/>
            <person name="Misas E."/>
            <person name="Mitreva M."/>
            <person name="Priest M."/>
            <person name="Saif S."/>
            <person name="Whiston E.A."/>
            <person name="Young S."/>
            <person name="Zeng Q."/>
            <person name="Goldman W.E."/>
            <person name="Mardis E.R."/>
            <person name="Taylor J.W."/>
            <person name="McEwen J.G."/>
            <person name="Clay O.K."/>
            <person name="Klein B.S."/>
            <person name="Cuomo C.A."/>
        </authorList>
    </citation>
    <scope>NUCLEOTIDE SEQUENCE [LARGE SCALE GENOMIC DNA]</scope>
    <source>
        <strain evidence="2">ER-3 / ATCC MYA-2586</strain>
    </source>
</reference>
<dbReference type="RefSeq" id="XP_045281195.1">
    <property type="nucleotide sequence ID" value="XM_045426252.1"/>
</dbReference>
<evidence type="ECO:0000313" key="2">
    <source>
        <dbReference type="Proteomes" id="UP000002039"/>
    </source>
</evidence>
<reference evidence="1" key="1">
    <citation type="submission" date="2009-02" db="EMBL/GenBank/DDBJ databases">
        <title>The Genome Sequence of Blastomyces dermatitidis strain ER-3.</title>
        <authorList>
            <consortium name="The Broad Institute Genome Sequencing Platform"/>
            <consortium name="Broad Institute Microbial Sequencing Center."/>
            <person name="Champion M."/>
            <person name="Cuomo C."/>
            <person name="Ma L.-J."/>
            <person name="Henn M.R."/>
            <person name="Klein B."/>
            <person name="Goldman B."/>
            <person name="Young S."/>
            <person name="Kodira C.D."/>
            <person name="Zeng Q."/>
            <person name="Koehrsen M."/>
            <person name="Alvarado L."/>
            <person name="Berlin A.M."/>
            <person name="Heiman D.I."/>
            <person name="Hepburn T.A."/>
            <person name="Saif S."/>
            <person name="Shea T.D."/>
            <person name="Shenoy N."/>
            <person name="Sykes S."/>
            <person name="Galagan J."/>
            <person name="Nusbaum C."/>
            <person name="Birren B."/>
        </authorList>
    </citation>
    <scope>NUCLEOTIDE SEQUENCE</scope>
    <source>
        <strain evidence="1">ER-3</strain>
    </source>
</reference>
<organism evidence="1 2">
    <name type="scientific">Ajellomyces dermatitidis (strain ER-3 / ATCC MYA-2586)</name>
    <name type="common">Blastomyces dermatitidis</name>
    <dbReference type="NCBI Taxonomy" id="559297"/>
    <lineage>
        <taxon>Eukaryota</taxon>
        <taxon>Fungi</taxon>
        <taxon>Dikarya</taxon>
        <taxon>Ascomycota</taxon>
        <taxon>Pezizomycotina</taxon>
        <taxon>Eurotiomycetes</taxon>
        <taxon>Eurotiomycetidae</taxon>
        <taxon>Onygenales</taxon>
        <taxon>Ajellomycetaceae</taxon>
        <taxon>Blastomyces</taxon>
    </lineage>
</organism>
<dbReference type="EMBL" id="EQ999977">
    <property type="protein sequence ID" value="OAT01468.1"/>
    <property type="molecule type" value="Genomic_DNA"/>
</dbReference>
<dbReference type="EMBL" id="EQ999977">
    <property type="protein sequence ID" value="OAT01469.1"/>
    <property type="molecule type" value="Genomic_DNA"/>
</dbReference>
<sequence length="140" mass="15209">MKLVAKHTSVPLPEVIYSVINDCCGEIGMISLDPLIENLDCPGTPLCTDDDLRTGTYRRYLCFGGVRYKMSYQTCSLDHQGLSSHALTLPHETSWLITIIASPVSSTGNMPGGRSVEMDGSPCDPGIGYLDIVAARRVLF</sequence>
<proteinExistence type="predicted"/>
<evidence type="ECO:0000313" key="1">
    <source>
        <dbReference type="EMBL" id="OAT01468.1"/>
    </source>
</evidence>
<name>A0ABX2VWA9_AJEDR</name>